<dbReference type="RefSeq" id="WP_129971549.1">
    <property type="nucleotide sequence ID" value="NZ_JACCEW010000009.1"/>
</dbReference>
<feature type="transmembrane region" description="Helical" evidence="6">
    <location>
        <begin position="278"/>
        <end position="304"/>
    </location>
</feature>
<keyword evidence="2" id="KW-0813">Transport</keyword>
<evidence type="ECO:0000259" key="7">
    <source>
        <dbReference type="PROSITE" id="PS50850"/>
    </source>
</evidence>
<name>A0A853FJR0_9BURK</name>
<evidence type="ECO:0000256" key="5">
    <source>
        <dbReference type="ARBA" id="ARBA00023136"/>
    </source>
</evidence>
<feature type="transmembrane region" description="Helical" evidence="6">
    <location>
        <begin position="95"/>
        <end position="117"/>
    </location>
</feature>
<dbReference type="PANTHER" id="PTHR42718">
    <property type="entry name" value="MAJOR FACILITATOR SUPERFAMILY MULTIDRUG TRANSPORTER MFSC"/>
    <property type="match status" value="1"/>
</dbReference>
<feature type="transmembrane region" description="Helical" evidence="6">
    <location>
        <begin position="412"/>
        <end position="432"/>
    </location>
</feature>
<dbReference type="SUPFAM" id="SSF103473">
    <property type="entry name" value="MFS general substrate transporter"/>
    <property type="match status" value="1"/>
</dbReference>
<reference evidence="8 9" key="1">
    <citation type="submission" date="2020-07" db="EMBL/GenBank/DDBJ databases">
        <title>Taxonomic revisions and descriptions of new bacterial species based on genomic comparisons in the high-G+C-content subgroup of the family Alcaligenaceae.</title>
        <authorList>
            <person name="Szabo A."/>
            <person name="Felfoldi T."/>
        </authorList>
    </citation>
    <scope>NUCLEOTIDE SEQUENCE [LARGE SCALE GENOMIC DNA]</scope>
    <source>
        <strain evidence="8 9">DSM 25264</strain>
    </source>
</reference>
<evidence type="ECO:0000313" key="8">
    <source>
        <dbReference type="EMBL" id="NYT38970.1"/>
    </source>
</evidence>
<dbReference type="Pfam" id="PF07690">
    <property type="entry name" value="MFS_1"/>
    <property type="match status" value="1"/>
</dbReference>
<dbReference type="GO" id="GO:0016020">
    <property type="term" value="C:membrane"/>
    <property type="evidence" value="ECO:0007669"/>
    <property type="project" value="UniProtKB-SubCell"/>
</dbReference>
<feature type="transmembrane region" description="Helical" evidence="6">
    <location>
        <begin position="438"/>
        <end position="458"/>
    </location>
</feature>
<dbReference type="OrthoDB" id="9807274at2"/>
<dbReference type="Gene3D" id="1.20.1720.10">
    <property type="entry name" value="Multidrug resistance protein D"/>
    <property type="match status" value="1"/>
</dbReference>
<dbReference type="AlphaFoldDB" id="A0A853FJR0"/>
<feature type="transmembrane region" description="Helical" evidence="6">
    <location>
        <begin position="123"/>
        <end position="143"/>
    </location>
</feature>
<feature type="transmembrane region" description="Helical" evidence="6">
    <location>
        <begin position="69"/>
        <end position="88"/>
    </location>
</feature>
<proteinExistence type="predicted"/>
<feature type="transmembrane region" description="Helical" evidence="6">
    <location>
        <begin position="344"/>
        <end position="362"/>
    </location>
</feature>
<evidence type="ECO:0000256" key="6">
    <source>
        <dbReference type="SAM" id="Phobius"/>
    </source>
</evidence>
<gene>
    <name evidence="8" type="ORF">H0A68_19015</name>
</gene>
<comment type="subcellular location">
    <subcellularLocation>
        <location evidence="1">Membrane</location>
        <topology evidence="1">Multi-pass membrane protein</topology>
    </subcellularLocation>
</comment>
<protein>
    <submittedName>
        <fullName evidence="8">MFS transporter</fullName>
    </submittedName>
</protein>
<dbReference type="PROSITE" id="PS50850">
    <property type="entry name" value="MFS"/>
    <property type="match status" value="1"/>
</dbReference>
<feature type="transmembrane region" description="Helical" evidence="6">
    <location>
        <begin position="374"/>
        <end position="400"/>
    </location>
</feature>
<dbReference type="InterPro" id="IPR005829">
    <property type="entry name" value="Sugar_transporter_CS"/>
</dbReference>
<dbReference type="Gene3D" id="1.20.1250.20">
    <property type="entry name" value="MFS general substrate transporter like domains"/>
    <property type="match status" value="1"/>
</dbReference>
<sequence length="463" mass="47196">MQPKPPIQLNHILTIDSPEPRRRRILALTALCLAVLVAQVDTAVVNLAMRSIGDDLGVGMRALQWVLDSYNLVYAVLLLTGGLVADIYGRRRVFVIGAAIFTAASLLCAVAPSAAILVGGRAVAGLGAALLVPASLAIIRVIWCDPIERGRALGIWAACNGVAMAIGPTLGGVLIEHFGWRSIFLVVVPVSAAAAVMAIASIPESSDPQGRHFDGAAQLFGALALGGLVLAAIQSHRMPSMAVVALAAAVLALLLFVRVEAHRGSAALVPLDIFRSRTFRGATTATAGMTFGMYGVLFLLPLAWQETGRFSVLGAGIALMPMALVFVVVSPFSGRLAERYGTRIVSAGGVAVIGAGLILIGAEAHEPSIVMQEAGLALTGIGMGLATGPLMGSAVGAVTAARSGTASALINVARMAGAAFGVAALGALFDMAQGGDSGLSVAMLMGGAMQLGCAAYAWRALSC</sequence>
<keyword evidence="3 6" id="KW-0812">Transmembrane</keyword>
<evidence type="ECO:0000256" key="3">
    <source>
        <dbReference type="ARBA" id="ARBA00022692"/>
    </source>
</evidence>
<dbReference type="InterPro" id="IPR020846">
    <property type="entry name" value="MFS_dom"/>
</dbReference>
<feature type="transmembrane region" description="Helical" evidence="6">
    <location>
        <begin position="239"/>
        <end position="257"/>
    </location>
</feature>
<evidence type="ECO:0000256" key="2">
    <source>
        <dbReference type="ARBA" id="ARBA00022448"/>
    </source>
</evidence>
<evidence type="ECO:0000256" key="1">
    <source>
        <dbReference type="ARBA" id="ARBA00004141"/>
    </source>
</evidence>
<dbReference type="PROSITE" id="PS00216">
    <property type="entry name" value="SUGAR_TRANSPORT_1"/>
    <property type="match status" value="1"/>
</dbReference>
<evidence type="ECO:0000313" key="9">
    <source>
        <dbReference type="Proteomes" id="UP000580517"/>
    </source>
</evidence>
<feature type="transmembrane region" description="Helical" evidence="6">
    <location>
        <begin position="181"/>
        <end position="203"/>
    </location>
</feature>
<feature type="transmembrane region" description="Helical" evidence="6">
    <location>
        <begin position="310"/>
        <end position="332"/>
    </location>
</feature>
<dbReference type="InterPro" id="IPR036259">
    <property type="entry name" value="MFS_trans_sf"/>
</dbReference>
<keyword evidence="9" id="KW-1185">Reference proteome</keyword>
<feature type="domain" description="Major facilitator superfamily (MFS) profile" evidence="7">
    <location>
        <begin position="27"/>
        <end position="463"/>
    </location>
</feature>
<organism evidence="8 9">
    <name type="scientific">Allopusillimonas soli</name>
    <dbReference type="NCBI Taxonomy" id="659016"/>
    <lineage>
        <taxon>Bacteria</taxon>
        <taxon>Pseudomonadati</taxon>
        <taxon>Pseudomonadota</taxon>
        <taxon>Betaproteobacteria</taxon>
        <taxon>Burkholderiales</taxon>
        <taxon>Alcaligenaceae</taxon>
        <taxon>Allopusillimonas</taxon>
    </lineage>
</organism>
<dbReference type="PANTHER" id="PTHR42718:SF9">
    <property type="entry name" value="MAJOR FACILITATOR SUPERFAMILY MULTIDRUG TRANSPORTER MFSC"/>
    <property type="match status" value="1"/>
</dbReference>
<keyword evidence="5 6" id="KW-0472">Membrane</keyword>
<feature type="transmembrane region" description="Helical" evidence="6">
    <location>
        <begin position="155"/>
        <end position="175"/>
    </location>
</feature>
<feature type="transmembrane region" description="Helical" evidence="6">
    <location>
        <begin position="25"/>
        <end position="49"/>
    </location>
</feature>
<evidence type="ECO:0000256" key="4">
    <source>
        <dbReference type="ARBA" id="ARBA00022989"/>
    </source>
</evidence>
<dbReference type="InterPro" id="IPR011701">
    <property type="entry name" value="MFS"/>
</dbReference>
<feature type="transmembrane region" description="Helical" evidence="6">
    <location>
        <begin position="215"/>
        <end position="233"/>
    </location>
</feature>
<comment type="caution">
    <text evidence="8">The sequence shown here is derived from an EMBL/GenBank/DDBJ whole genome shotgun (WGS) entry which is preliminary data.</text>
</comment>
<dbReference type="EMBL" id="JACCEW010000009">
    <property type="protein sequence ID" value="NYT38970.1"/>
    <property type="molecule type" value="Genomic_DNA"/>
</dbReference>
<dbReference type="Proteomes" id="UP000580517">
    <property type="component" value="Unassembled WGS sequence"/>
</dbReference>
<dbReference type="CDD" id="cd17321">
    <property type="entry name" value="MFS_MMR_MDR_like"/>
    <property type="match status" value="1"/>
</dbReference>
<accession>A0A853FJR0</accession>
<dbReference type="GO" id="GO:0022857">
    <property type="term" value="F:transmembrane transporter activity"/>
    <property type="evidence" value="ECO:0007669"/>
    <property type="project" value="InterPro"/>
</dbReference>
<keyword evidence="4 6" id="KW-1133">Transmembrane helix</keyword>